<evidence type="ECO:0000313" key="9">
    <source>
        <dbReference type="Proteomes" id="UP001174909"/>
    </source>
</evidence>
<keyword evidence="4 6" id="KW-0396">Initiation factor</keyword>
<dbReference type="CDD" id="cd04451">
    <property type="entry name" value="S1_IF1"/>
    <property type="match status" value="1"/>
</dbReference>
<evidence type="ECO:0000256" key="3">
    <source>
        <dbReference type="ARBA" id="ARBA00011599"/>
    </source>
</evidence>
<dbReference type="PANTHER" id="PTHR33370:SF1">
    <property type="entry name" value="TRANSLATION INITIATION FACTOR IF-1, CHLOROPLASTIC"/>
    <property type="match status" value="1"/>
</dbReference>
<evidence type="ECO:0000256" key="1">
    <source>
        <dbReference type="ARBA" id="ARBA00003935"/>
    </source>
</evidence>
<dbReference type="InterPro" id="IPR004368">
    <property type="entry name" value="TIF_IF1"/>
</dbReference>
<evidence type="ECO:0000313" key="8">
    <source>
        <dbReference type="EMBL" id="CAI8051985.1"/>
    </source>
</evidence>
<organism evidence="8 9">
    <name type="scientific">Geodia barretti</name>
    <name type="common">Barrett's horny sponge</name>
    <dbReference type="NCBI Taxonomy" id="519541"/>
    <lineage>
        <taxon>Eukaryota</taxon>
        <taxon>Metazoa</taxon>
        <taxon>Porifera</taxon>
        <taxon>Demospongiae</taxon>
        <taxon>Heteroscleromorpha</taxon>
        <taxon>Tetractinellida</taxon>
        <taxon>Astrophorina</taxon>
        <taxon>Geodiidae</taxon>
        <taxon>Geodia</taxon>
    </lineage>
</organism>
<dbReference type="PROSITE" id="PS50832">
    <property type="entry name" value="S1_IF1_TYPE"/>
    <property type="match status" value="1"/>
</dbReference>
<comment type="similarity">
    <text evidence="2">Belongs to the IF-1 family.</text>
</comment>
<dbReference type="PANTHER" id="PTHR33370">
    <property type="entry name" value="TRANSLATION INITIATION FACTOR IF-1, CHLOROPLASTIC"/>
    <property type="match status" value="1"/>
</dbReference>
<dbReference type="Gene3D" id="2.40.50.140">
    <property type="entry name" value="Nucleic acid-binding proteins"/>
    <property type="match status" value="1"/>
</dbReference>
<evidence type="ECO:0000259" key="7">
    <source>
        <dbReference type="PROSITE" id="PS50832"/>
    </source>
</evidence>
<dbReference type="EMBL" id="CASHTH010003975">
    <property type="protein sequence ID" value="CAI8051985.1"/>
    <property type="molecule type" value="Genomic_DNA"/>
</dbReference>
<dbReference type="Proteomes" id="UP001174909">
    <property type="component" value="Unassembled WGS sequence"/>
</dbReference>
<dbReference type="Pfam" id="PF01176">
    <property type="entry name" value="eIF-1a"/>
    <property type="match status" value="1"/>
</dbReference>
<dbReference type="HAMAP" id="MF_00075">
    <property type="entry name" value="IF_1"/>
    <property type="match status" value="1"/>
</dbReference>
<dbReference type="NCBIfam" id="TIGR00008">
    <property type="entry name" value="infA"/>
    <property type="match status" value="1"/>
</dbReference>
<name>A0AA35XHT4_GEOBA</name>
<protein>
    <submittedName>
        <fullName evidence="8">Translation initiation factor IF-1</fullName>
    </submittedName>
</protein>
<gene>
    <name evidence="8" type="ORF">GBAR_LOCUS28436</name>
</gene>
<keyword evidence="9" id="KW-1185">Reference proteome</keyword>
<dbReference type="InterPro" id="IPR012340">
    <property type="entry name" value="NA-bd_OB-fold"/>
</dbReference>
<evidence type="ECO:0000256" key="2">
    <source>
        <dbReference type="ARBA" id="ARBA00010939"/>
    </source>
</evidence>
<accession>A0AA35XHT4</accession>
<proteinExistence type="inferred from homology"/>
<reference evidence="8" key="1">
    <citation type="submission" date="2023-03" db="EMBL/GenBank/DDBJ databases">
        <authorList>
            <person name="Steffen K."/>
            <person name="Cardenas P."/>
        </authorList>
    </citation>
    <scope>NUCLEOTIDE SEQUENCE</scope>
</reference>
<dbReference type="GO" id="GO:0043022">
    <property type="term" value="F:ribosome binding"/>
    <property type="evidence" value="ECO:0007669"/>
    <property type="project" value="TreeGrafter"/>
</dbReference>
<dbReference type="GO" id="GO:0003723">
    <property type="term" value="F:RNA binding"/>
    <property type="evidence" value="ECO:0007669"/>
    <property type="project" value="InterPro"/>
</dbReference>
<dbReference type="AlphaFoldDB" id="A0AA35XHT4"/>
<comment type="function">
    <text evidence="1">One of the essential components for the initiation of protein synthesis. Stabilizes the binding of IF-2 and IF-3 on the 30S subunit to which N-formylmethionyl-tRNA(fMet) subsequently binds. Helps modulate mRNA selection, yielding the 30S pre-initiation complex (PIC). Upon addition of the 50S ribosomal subunit IF-1, IF-2 and IF-3 are released leaving the mature 70S translation initiation complex.</text>
</comment>
<dbReference type="SUPFAM" id="SSF50249">
    <property type="entry name" value="Nucleic acid-binding proteins"/>
    <property type="match status" value="1"/>
</dbReference>
<dbReference type="GO" id="GO:0003743">
    <property type="term" value="F:translation initiation factor activity"/>
    <property type="evidence" value="ECO:0007669"/>
    <property type="project" value="UniProtKB-UniRule"/>
</dbReference>
<comment type="caution">
    <text evidence="8">The sequence shown here is derived from an EMBL/GenBank/DDBJ whole genome shotgun (WGS) entry which is preliminary data.</text>
</comment>
<feature type="domain" description="S1-like" evidence="7">
    <location>
        <begin position="14"/>
        <end position="90"/>
    </location>
</feature>
<keyword evidence="5 6" id="KW-0648">Protein biosynthesis</keyword>
<dbReference type="GO" id="GO:0005829">
    <property type="term" value="C:cytosol"/>
    <property type="evidence" value="ECO:0007669"/>
    <property type="project" value="TreeGrafter"/>
</dbReference>
<evidence type="ECO:0000256" key="6">
    <source>
        <dbReference type="PROSITE-ProRule" id="PRU00181"/>
    </source>
</evidence>
<evidence type="ECO:0000256" key="4">
    <source>
        <dbReference type="ARBA" id="ARBA00022540"/>
    </source>
</evidence>
<sequence>MKNVNVTPETHESVKNVDTKDPGIRVLGVVLESLPGNLFHVKLEENDHKVVAYLAGKLMQHRIWVLPGDQVTLELSPYDLTRGRIVWRNPGV</sequence>
<comment type="subunit">
    <text evidence="3">Component of the 30S ribosomal translation pre-initiation complex which assembles on the 30S ribosome in the order IF-2 and IF-3, IF-1 and N-formylmethionyl-tRNA(fMet); mRNA recruitment can occur at any time during PIC assembly.</text>
</comment>
<evidence type="ECO:0000256" key="5">
    <source>
        <dbReference type="ARBA" id="ARBA00022917"/>
    </source>
</evidence>
<dbReference type="InterPro" id="IPR006196">
    <property type="entry name" value="RNA-binding_domain_S1_IF1"/>
</dbReference>